<dbReference type="EMBL" id="MTLA01000207">
    <property type="protein sequence ID" value="OOP67325.1"/>
    <property type="molecule type" value="Genomic_DNA"/>
</dbReference>
<dbReference type="EMBL" id="JAROYP010000016">
    <property type="protein sequence ID" value="MDH5163660.1"/>
    <property type="molecule type" value="Genomic_DNA"/>
</dbReference>
<feature type="domain" description="N-acetyltransferase" evidence="1">
    <location>
        <begin position="22"/>
        <end position="159"/>
    </location>
</feature>
<dbReference type="GO" id="GO:0016747">
    <property type="term" value="F:acyltransferase activity, transferring groups other than amino-acyl groups"/>
    <property type="evidence" value="ECO:0007669"/>
    <property type="project" value="InterPro"/>
</dbReference>
<reference evidence="2" key="2">
    <citation type="submission" date="2023-03" db="EMBL/GenBank/DDBJ databases">
        <title>Bacterial isolates from washroom surfaces on a university campus.</title>
        <authorList>
            <person name="Holman D.B."/>
            <person name="Gzyl K.E."/>
            <person name="Taheri A.E."/>
        </authorList>
    </citation>
    <scope>NUCLEOTIDE SEQUENCE</scope>
    <source>
        <strain evidence="2">RD03</strain>
    </source>
</reference>
<organism evidence="3 4">
    <name type="scientific">Heyndrickxia oleronia</name>
    <dbReference type="NCBI Taxonomy" id="38875"/>
    <lineage>
        <taxon>Bacteria</taxon>
        <taxon>Bacillati</taxon>
        <taxon>Bacillota</taxon>
        <taxon>Bacilli</taxon>
        <taxon>Bacillales</taxon>
        <taxon>Bacillaceae</taxon>
        <taxon>Heyndrickxia</taxon>
    </lineage>
</organism>
<dbReference type="RefSeq" id="WP_071976286.1">
    <property type="nucleotide sequence ID" value="NZ_CP065424.1"/>
</dbReference>
<proteinExistence type="predicted"/>
<comment type="caution">
    <text evidence="3">The sequence shown here is derived from an EMBL/GenBank/DDBJ whole genome shotgun (WGS) entry which is preliminary data.</text>
</comment>
<dbReference type="Proteomes" id="UP000189761">
    <property type="component" value="Unassembled WGS sequence"/>
</dbReference>
<sequence>MSVIMYSEMVKPVSPLPLPLGYSIRAFRPGDESIWAKIETLAREFPNEEAALQRFHAEFLDCESDLRQRCFFLQNSEGEAIGTIMAWYGEYEGRRIGRIHWVAIIPDYQGKKLANPLLTYALSEINKYHQEAYLTTQKHNDRAILLYEKYGFKAIETPN</sequence>
<evidence type="ECO:0000259" key="1">
    <source>
        <dbReference type="PROSITE" id="PS51186"/>
    </source>
</evidence>
<reference evidence="3 4" key="1">
    <citation type="submission" date="2017-01" db="EMBL/GenBank/DDBJ databases">
        <title>Draft genome sequence of Bacillus oleronius.</title>
        <authorList>
            <person name="Allam M."/>
        </authorList>
    </citation>
    <scope>NUCLEOTIDE SEQUENCE [LARGE SCALE GENOMIC DNA]</scope>
    <source>
        <strain evidence="3 4">DSM 9356</strain>
    </source>
</reference>
<dbReference type="Pfam" id="PF00583">
    <property type="entry name" value="Acetyltransf_1"/>
    <property type="match status" value="1"/>
</dbReference>
<evidence type="ECO:0000313" key="4">
    <source>
        <dbReference type="Proteomes" id="UP000189761"/>
    </source>
</evidence>
<keyword evidence="4" id="KW-1185">Reference proteome</keyword>
<dbReference type="InterPro" id="IPR016181">
    <property type="entry name" value="Acyl_CoA_acyltransferase"/>
</dbReference>
<dbReference type="CDD" id="cd04301">
    <property type="entry name" value="NAT_SF"/>
    <property type="match status" value="1"/>
</dbReference>
<dbReference type="SUPFAM" id="SSF55729">
    <property type="entry name" value="Acyl-CoA N-acyltransferases (Nat)"/>
    <property type="match status" value="1"/>
</dbReference>
<accession>A0A8E2IAG0</accession>
<dbReference type="InterPro" id="IPR000182">
    <property type="entry name" value="GNAT_dom"/>
</dbReference>
<dbReference type="PROSITE" id="PS51186">
    <property type="entry name" value="GNAT"/>
    <property type="match status" value="1"/>
</dbReference>
<name>A0A8E2IAG0_9BACI</name>
<dbReference type="AlphaFoldDB" id="A0A8E2IAG0"/>
<gene>
    <name evidence="3" type="ORF">BWZ43_16350</name>
    <name evidence="2" type="ORF">P5X88_22230</name>
</gene>
<dbReference type="Gene3D" id="3.40.630.30">
    <property type="match status" value="1"/>
</dbReference>
<evidence type="ECO:0000313" key="3">
    <source>
        <dbReference type="EMBL" id="OOP67325.1"/>
    </source>
</evidence>
<protein>
    <submittedName>
        <fullName evidence="2">GNAT family N-acetyltransferase</fullName>
    </submittedName>
</protein>
<dbReference type="Proteomes" id="UP001159179">
    <property type="component" value="Unassembled WGS sequence"/>
</dbReference>
<evidence type="ECO:0000313" key="2">
    <source>
        <dbReference type="EMBL" id="MDH5163660.1"/>
    </source>
</evidence>